<evidence type="ECO:0000256" key="2">
    <source>
        <dbReference type="ARBA" id="ARBA00023015"/>
    </source>
</evidence>
<proteinExistence type="predicted"/>
<dbReference type="SUPFAM" id="SSF54171">
    <property type="entry name" value="DNA-binding domain"/>
    <property type="match status" value="1"/>
</dbReference>
<dbReference type="Gene3D" id="3.30.890.10">
    <property type="entry name" value="Methyl-cpg-binding Protein 2, Chain A"/>
    <property type="match status" value="1"/>
</dbReference>
<reference evidence="6 8" key="1">
    <citation type="journal article" date="2011" name="Nature">
        <title>The Medicago genome provides insight into the evolution of rhizobial symbioses.</title>
        <authorList>
            <person name="Young N.D."/>
            <person name="Debelle F."/>
            <person name="Oldroyd G.E."/>
            <person name="Geurts R."/>
            <person name="Cannon S.B."/>
            <person name="Udvardi M.K."/>
            <person name="Benedito V.A."/>
            <person name="Mayer K.F."/>
            <person name="Gouzy J."/>
            <person name="Schoof H."/>
            <person name="Van de Peer Y."/>
            <person name="Proost S."/>
            <person name="Cook D.R."/>
            <person name="Meyers B.C."/>
            <person name="Spannagl M."/>
            <person name="Cheung F."/>
            <person name="De Mita S."/>
            <person name="Krishnakumar V."/>
            <person name="Gundlach H."/>
            <person name="Zhou S."/>
            <person name="Mudge J."/>
            <person name="Bharti A.K."/>
            <person name="Murray J.D."/>
            <person name="Naoumkina M.A."/>
            <person name="Rosen B."/>
            <person name="Silverstein K.A."/>
            <person name="Tang H."/>
            <person name="Rombauts S."/>
            <person name="Zhao P.X."/>
            <person name="Zhou P."/>
            <person name="Barbe V."/>
            <person name="Bardou P."/>
            <person name="Bechner M."/>
            <person name="Bellec A."/>
            <person name="Berger A."/>
            <person name="Berges H."/>
            <person name="Bidwell S."/>
            <person name="Bisseling T."/>
            <person name="Choisne N."/>
            <person name="Couloux A."/>
            <person name="Denny R."/>
            <person name="Deshpande S."/>
            <person name="Dai X."/>
            <person name="Doyle J.J."/>
            <person name="Dudez A.M."/>
            <person name="Farmer A.D."/>
            <person name="Fouteau S."/>
            <person name="Franken C."/>
            <person name="Gibelin C."/>
            <person name="Gish J."/>
            <person name="Goldstein S."/>
            <person name="Gonzalez A.J."/>
            <person name="Green P.J."/>
            <person name="Hallab A."/>
            <person name="Hartog M."/>
            <person name="Hua A."/>
            <person name="Humphray S.J."/>
            <person name="Jeong D.H."/>
            <person name="Jing Y."/>
            <person name="Jocker A."/>
            <person name="Kenton S.M."/>
            <person name="Kim D.J."/>
            <person name="Klee K."/>
            <person name="Lai H."/>
            <person name="Lang C."/>
            <person name="Lin S."/>
            <person name="Macmil S.L."/>
            <person name="Magdelenat G."/>
            <person name="Matthews L."/>
            <person name="McCorrison J."/>
            <person name="Monaghan E.L."/>
            <person name="Mun J.H."/>
            <person name="Najar F.Z."/>
            <person name="Nicholson C."/>
            <person name="Noirot C."/>
            <person name="O'Bleness M."/>
            <person name="Paule C.R."/>
            <person name="Poulain J."/>
            <person name="Prion F."/>
            <person name="Qin B."/>
            <person name="Qu C."/>
            <person name="Retzel E.F."/>
            <person name="Riddle C."/>
            <person name="Sallet E."/>
            <person name="Samain S."/>
            <person name="Samson N."/>
            <person name="Sanders I."/>
            <person name="Saurat O."/>
            <person name="Scarpelli C."/>
            <person name="Schiex T."/>
            <person name="Segurens B."/>
            <person name="Severin A.J."/>
            <person name="Sherrier D.J."/>
            <person name="Shi R."/>
            <person name="Sims S."/>
            <person name="Singer S.R."/>
            <person name="Sinharoy S."/>
            <person name="Sterck L."/>
            <person name="Viollet A."/>
            <person name="Wang B.B."/>
            <person name="Wang K."/>
            <person name="Wang M."/>
            <person name="Wang X."/>
            <person name="Warfsmann J."/>
            <person name="Weissenbach J."/>
            <person name="White D.D."/>
            <person name="White J.D."/>
            <person name="Wiley G.B."/>
            <person name="Wincker P."/>
            <person name="Xing Y."/>
            <person name="Yang L."/>
            <person name="Yao Z."/>
            <person name="Ying F."/>
            <person name="Zhai J."/>
            <person name="Zhou L."/>
            <person name="Zuber A."/>
            <person name="Denarie J."/>
            <person name="Dixon R.A."/>
            <person name="May G.D."/>
            <person name="Schwartz D.C."/>
            <person name="Rogers J."/>
            <person name="Quetier F."/>
            <person name="Town C.D."/>
            <person name="Roe B.A."/>
        </authorList>
    </citation>
    <scope>NUCLEOTIDE SEQUENCE [LARGE SCALE GENOMIC DNA]</scope>
    <source>
        <strain evidence="6">A17</strain>
        <strain evidence="7 8">cv. Jemalong A17</strain>
    </source>
</reference>
<comment type="subcellular location">
    <subcellularLocation>
        <location evidence="1">Nucleus</location>
    </subcellularLocation>
</comment>
<keyword evidence="4" id="KW-0804">Transcription</keyword>
<keyword evidence="2" id="KW-0805">Transcription regulation</keyword>
<protein>
    <submittedName>
        <fullName evidence="6">Methyl-CpG-binding domain protein</fullName>
    </submittedName>
</protein>
<organism evidence="6 8">
    <name type="scientific">Medicago truncatula</name>
    <name type="common">Barrel medic</name>
    <name type="synonym">Medicago tribuloides</name>
    <dbReference type="NCBI Taxonomy" id="3880"/>
    <lineage>
        <taxon>Eukaryota</taxon>
        <taxon>Viridiplantae</taxon>
        <taxon>Streptophyta</taxon>
        <taxon>Embryophyta</taxon>
        <taxon>Tracheophyta</taxon>
        <taxon>Spermatophyta</taxon>
        <taxon>Magnoliopsida</taxon>
        <taxon>eudicotyledons</taxon>
        <taxon>Gunneridae</taxon>
        <taxon>Pentapetalae</taxon>
        <taxon>rosids</taxon>
        <taxon>fabids</taxon>
        <taxon>Fabales</taxon>
        <taxon>Fabaceae</taxon>
        <taxon>Papilionoideae</taxon>
        <taxon>50 kb inversion clade</taxon>
        <taxon>NPAAA clade</taxon>
        <taxon>Hologalegina</taxon>
        <taxon>IRL clade</taxon>
        <taxon>Trifolieae</taxon>
        <taxon>Medicago</taxon>
    </lineage>
</organism>
<name>A0A072U8Z7_MEDTR</name>
<dbReference type="EMBL" id="CM001222">
    <property type="protein sequence ID" value="KEH25583.1"/>
    <property type="molecule type" value="Genomic_DNA"/>
</dbReference>
<accession>A0A072U8Z7</accession>
<evidence type="ECO:0000256" key="1">
    <source>
        <dbReference type="ARBA" id="ARBA00004123"/>
    </source>
</evidence>
<evidence type="ECO:0000256" key="4">
    <source>
        <dbReference type="ARBA" id="ARBA00023163"/>
    </source>
</evidence>
<dbReference type="GO" id="GO:0005634">
    <property type="term" value="C:nucleus"/>
    <property type="evidence" value="ECO:0007669"/>
    <property type="project" value="UniProtKB-SubCell"/>
</dbReference>
<evidence type="ECO:0000256" key="5">
    <source>
        <dbReference type="ARBA" id="ARBA00023242"/>
    </source>
</evidence>
<dbReference type="GO" id="GO:0003677">
    <property type="term" value="F:DNA binding"/>
    <property type="evidence" value="ECO:0007669"/>
    <property type="project" value="UniProtKB-KW"/>
</dbReference>
<sequence length="72" mass="8525">MSENLDSITFHDHTSPGYEWLLPAWVAEERRMKRHMKSDRVYKYFYDPEGKIYNSKSEVIAAWENSGLIAID</sequence>
<keyword evidence="3" id="KW-0238">DNA-binding</keyword>
<evidence type="ECO:0000256" key="3">
    <source>
        <dbReference type="ARBA" id="ARBA00023125"/>
    </source>
</evidence>
<reference evidence="7" key="3">
    <citation type="submission" date="2015-04" db="UniProtKB">
        <authorList>
            <consortium name="EnsemblPlants"/>
        </authorList>
    </citation>
    <scope>IDENTIFICATION</scope>
    <source>
        <strain evidence="7">cv. Jemalong A17</strain>
    </source>
</reference>
<dbReference type="EnsemblPlants" id="KEH25583">
    <property type="protein sequence ID" value="KEH25583"/>
    <property type="gene ID" value="MTR_6g027970"/>
</dbReference>
<evidence type="ECO:0000313" key="7">
    <source>
        <dbReference type="EnsemblPlants" id="KEH25583"/>
    </source>
</evidence>
<reference evidence="6 8" key="2">
    <citation type="journal article" date="2014" name="BMC Genomics">
        <title>An improved genome release (version Mt4.0) for the model legume Medicago truncatula.</title>
        <authorList>
            <person name="Tang H."/>
            <person name="Krishnakumar V."/>
            <person name="Bidwell S."/>
            <person name="Rosen B."/>
            <person name="Chan A."/>
            <person name="Zhou S."/>
            <person name="Gentzbittel L."/>
            <person name="Childs K.L."/>
            <person name="Yandell M."/>
            <person name="Gundlach H."/>
            <person name="Mayer K.F."/>
            <person name="Schwartz D.C."/>
            <person name="Town C.D."/>
        </authorList>
    </citation>
    <scope>GENOME REANNOTATION</scope>
    <source>
        <strain evidence="6">A17</strain>
        <strain evidence="7 8">cv. Jemalong A17</strain>
    </source>
</reference>
<evidence type="ECO:0000313" key="6">
    <source>
        <dbReference type="EMBL" id="KEH25583.1"/>
    </source>
</evidence>
<gene>
    <name evidence="6" type="ordered locus">MTR_6g027970</name>
</gene>
<dbReference type="AlphaFoldDB" id="A0A072U8Z7"/>
<evidence type="ECO:0000313" key="8">
    <source>
        <dbReference type="Proteomes" id="UP000002051"/>
    </source>
</evidence>
<keyword evidence="5" id="KW-0539">Nucleus</keyword>
<dbReference type="Proteomes" id="UP000002051">
    <property type="component" value="Chromosome 6"/>
</dbReference>
<keyword evidence="8" id="KW-1185">Reference proteome</keyword>
<dbReference type="HOGENOM" id="CLU_2726014_0_0_1"/>
<dbReference type="InterPro" id="IPR016177">
    <property type="entry name" value="DNA-bd_dom_sf"/>
</dbReference>